<dbReference type="Proteomes" id="UP000887565">
    <property type="component" value="Unplaced"/>
</dbReference>
<protein>
    <submittedName>
        <fullName evidence="2">Uncharacterized protein</fullName>
    </submittedName>
</protein>
<accession>A0A915L6G4</accession>
<proteinExistence type="predicted"/>
<reference evidence="2" key="1">
    <citation type="submission" date="2022-11" db="UniProtKB">
        <authorList>
            <consortium name="WormBaseParasite"/>
        </authorList>
    </citation>
    <scope>IDENTIFICATION</scope>
</reference>
<dbReference type="AlphaFoldDB" id="A0A915L6G4"/>
<name>A0A915L6G4_ROMCU</name>
<evidence type="ECO:0000313" key="1">
    <source>
        <dbReference type="Proteomes" id="UP000887565"/>
    </source>
</evidence>
<dbReference type="WBParaSite" id="nRc.2.0.1.t46690-RA">
    <property type="protein sequence ID" value="nRc.2.0.1.t46690-RA"/>
    <property type="gene ID" value="nRc.2.0.1.g46690"/>
</dbReference>
<sequence>MASNEDTADQRQSKPLRVSKSNMLAELCKLDCWKMKWPSYNQALDSKAKDGKPINLVEVFRWILHCLIKGMDQKGEESNWTKTTNFNSNFGK</sequence>
<keyword evidence="1" id="KW-1185">Reference proteome</keyword>
<organism evidence="1 2">
    <name type="scientific">Romanomermis culicivorax</name>
    <name type="common">Nematode worm</name>
    <dbReference type="NCBI Taxonomy" id="13658"/>
    <lineage>
        <taxon>Eukaryota</taxon>
        <taxon>Metazoa</taxon>
        <taxon>Ecdysozoa</taxon>
        <taxon>Nematoda</taxon>
        <taxon>Enoplea</taxon>
        <taxon>Dorylaimia</taxon>
        <taxon>Mermithida</taxon>
        <taxon>Mermithoidea</taxon>
        <taxon>Mermithidae</taxon>
        <taxon>Romanomermis</taxon>
    </lineage>
</organism>
<evidence type="ECO:0000313" key="2">
    <source>
        <dbReference type="WBParaSite" id="nRc.2.0.1.t46690-RA"/>
    </source>
</evidence>